<proteinExistence type="predicted"/>
<reference evidence="3" key="1">
    <citation type="submission" date="2021-11" db="EMBL/GenBank/DDBJ databases">
        <authorList>
            <person name="Schell T."/>
        </authorList>
    </citation>
    <scope>NUCLEOTIDE SEQUENCE</scope>
    <source>
        <strain evidence="3">M5</strain>
    </source>
</reference>
<dbReference type="Proteomes" id="UP000789390">
    <property type="component" value="Unassembled WGS sequence"/>
</dbReference>
<evidence type="ECO:0000256" key="1">
    <source>
        <dbReference type="SAM" id="Coils"/>
    </source>
</evidence>
<dbReference type="PANTHER" id="PTHR24110:SF3">
    <property type="entry name" value="CENTROSOMAL PROTEIN OF 78 KDA"/>
    <property type="match status" value="1"/>
</dbReference>
<name>A0A8J2RPW2_9CRUS</name>
<dbReference type="Gene3D" id="3.80.10.10">
    <property type="entry name" value="Ribonuclease Inhibitor"/>
    <property type="match status" value="2"/>
</dbReference>
<dbReference type="OrthoDB" id="78308at2759"/>
<feature type="coiled-coil region" evidence="1">
    <location>
        <begin position="598"/>
        <end position="625"/>
    </location>
</feature>
<accession>A0A8J2RPW2</accession>
<feature type="coiled-coil region" evidence="1">
    <location>
        <begin position="371"/>
        <end position="405"/>
    </location>
</feature>
<feature type="compositionally biased region" description="Basic and acidic residues" evidence="2">
    <location>
        <begin position="494"/>
        <end position="506"/>
    </location>
</feature>
<evidence type="ECO:0008006" key="5">
    <source>
        <dbReference type="Google" id="ProtNLM"/>
    </source>
</evidence>
<organism evidence="3 4">
    <name type="scientific">Daphnia galeata</name>
    <dbReference type="NCBI Taxonomy" id="27404"/>
    <lineage>
        <taxon>Eukaryota</taxon>
        <taxon>Metazoa</taxon>
        <taxon>Ecdysozoa</taxon>
        <taxon>Arthropoda</taxon>
        <taxon>Crustacea</taxon>
        <taxon>Branchiopoda</taxon>
        <taxon>Diplostraca</taxon>
        <taxon>Cladocera</taxon>
        <taxon>Anomopoda</taxon>
        <taxon>Daphniidae</taxon>
        <taxon>Daphnia</taxon>
    </lineage>
</organism>
<feature type="compositionally biased region" description="Low complexity" evidence="2">
    <location>
        <begin position="507"/>
        <end position="516"/>
    </location>
</feature>
<protein>
    <recommendedName>
        <fullName evidence="5">Centrosomal protein of 78 kDa</fullName>
    </recommendedName>
</protein>
<dbReference type="SMART" id="SM00368">
    <property type="entry name" value="LRR_RI"/>
    <property type="match status" value="3"/>
</dbReference>
<comment type="caution">
    <text evidence="3">The sequence shown here is derived from an EMBL/GenBank/DDBJ whole genome shotgun (WGS) entry which is preliminary data.</text>
</comment>
<dbReference type="EMBL" id="CAKKLH010000127">
    <property type="protein sequence ID" value="CAH0104195.1"/>
    <property type="molecule type" value="Genomic_DNA"/>
</dbReference>
<dbReference type="GO" id="GO:0005813">
    <property type="term" value="C:centrosome"/>
    <property type="evidence" value="ECO:0007669"/>
    <property type="project" value="TreeGrafter"/>
</dbReference>
<dbReference type="SUPFAM" id="SSF52047">
    <property type="entry name" value="RNI-like"/>
    <property type="match status" value="1"/>
</dbReference>
<sequence>MDFKSRYRRECLLKGNSPLHVIEACLADAILKFNFFRVPPSEWNPILSTLKSNFTIKKINVMIEDDLVINKKIHEQKLKHLNSFMETLRVHLGNNQILTQLELVGLPFSHADIAHLTKGIVDSNSLQYICLAESKIGDEGLINVIEAIKMKPNIVWLDLRNCGLTCKVGKPLASLVHFQALARGNAAWKATLREETPNFDLMGGLRRLSLSGNQLCDAVRHLALALYEDKWIKAIDLQFCNLENTHLIRAAEKNQSLIFLDVSNNNALNSEVLNKLEEVLCCNSLKHPPFMFESINLPKRTSNLVPVNQIKGKRLDYQVASSKEVNPIATTRNKVNLVRTKISVNKESTKMKPPDQITDPMTDLLKERKLRNDAEQQVIKISSEMELARTRITKLEEEVKHIGAKQKKFAMKSVLPDHSKGVLKELKLTSAVSRCSDLKDPSQDIQGILDSVYTAVREFAPNVNRLISESYRPLNDVKDSSNKATAISSCTVPRNEDGKHPAEYRSAKSTSSSFSSNDQKPEKRDKNCENLFKVLDKNLVESVSFASDRIQTSAMVKADVSNHSQTINLVNFSAPKPPPVFDVSQKRQQNSLQGSTCVNSLKSLQSNLEEILQELSEKINDASIDQMNLGSQLTLTGNFTDLNNQEAESHYSTDFDSVCSSIKSISKYSSIANRRPSYSDKTLTKSEVPTESKKRNFGFQEHPHFSSSSSSLNLSSIVDLLGNFSVEDIGSSTLTPP</sequence>
<dbReference type="InterPro" id="IPR032675">
    <property type="entry name" value="LRR_dom_sf"/>
</dbReference>
<feature type="region of interest" description="Disordered" evidence="2">
    <location>
        <begin position="485"/>
        <end position="525"/>
    </location>
</feature>
<dbReference type="GO" id="GO:0036064">
    <property type="term" value="C:ciliary basal body"/>
    <property type="evidence" value="ECO:0007669"/>
    <property type="project" value="TreeGrafter"/>
</dbReference>
<dbReference type="PANTHER" id="PTHR24110">
    <property type="entry name" value="CENTROSOMAL PROTEIN OF 78 KDA"/>
    <property type="match status" value="1"/>
</dbReference>
<dbReference type="AlphaFoldDB" id="A0A8J2RPW2"/>
<evidence type="ECO:0000256" key="2">
    <source>
        <dbReference type="SAM" id="MobiDB-lite"/>
    </source>
</evidence>
<dbReference type="GO" id="GO:0044782">
    <property type="term" value="P:cilium organization"/>
    <property type="evidence" value="ECO:0007669"/>
    <property type="project" value="TreeGrafter"/>
</dbReference>
<evidence type="ECO:0000313" key="4">
    <source>
        <dbReference type="Proteomes" id="UP000789390"/>
    </source>
</evidence>
<evidence type="ECO:0000313" key="3">
    <source>
        <dbReference type="EMBL" id="CAH0104195.1"/>
    </source>
</evidence>
<gene>
    <name evidence="3" type="ORF">DGAL_LOCUS6914</name>
</gene>
<keyword evidence="4" id="KW-1185">Reference proteome</keyword>
<keyword evidence="1" id="KW-0175">Coiled coil</keyword>